<feature type="transmembrane region" description="Helical" evidence="1">
    <location>
        <begin position="55"/>
        <end position="73"/>
    </location>
</feature>
<evidence type="ECO:0000256" key="1">
    <source>
        <dbReference type="SAM" id="Phobius"/>
    </source>
</evidence>
<feature type="transmembrane region" description="Helical" evidence="1">
    <location>
        <begin position="114"/>
        <end position="132"/>
    </location>
</feature>
<dbReference type="AlphaFoldDB" id="A0AAU3GU24"/>
<dbReference type="EMBL" id="CP109535">
    <property type="protein sequence ID" value="WTY96476.1"/>
    <property type="molecule type" value="Genomic_DNA"/>
</dbReference>
<organism evidence="2">
    <name type="scientific">Streptomyces sp. NBC_01401</name>
    <dbReference type="NCBI Taxonomy" id="2903854"/>
    <lineage>
        <taxon>Bacteria</taxon>
        <taxon>Bacillati</taxon>
        <taxon>Actinomycetota</taxon>
        <taxon>Actinomycetes</taxon>
        <taxon>Kitasatosporales</taxon>
        <taxon>Streptomycetaceae</taxon>
        <taxon>Streptomyces</taxon>
    </lineage>
</organism>
<keyword evidence="1" id="KW-1133">Transmembrane helix</keyword>
<evidence type="ECO:0000313" key="2">
    <source>
        <dbReference type="EMBL" id="WTY96476.1"/>
    </source>
</evidence>
<name>A0AAU3GU24_9ACTN</name>
<sequence>MDRNEAREALTSAGAMPARMRRGSRSHVALIFLLGLVMMVLTAVYGLVVEPSMEFAVPVVLLVPLLVLGIYTATRPVLPRHYRAWYAVITSAGAGVYALTVTIGTVGFSGEPAWWLPAAVLCAVPFFLIGLLDRRAGRATEGTP</sequence>
<keyword evidence="1" id="KW-0812">Transmembrane</keyword>
<feature type="transmembrane region" description="Helical" evidence="1">
    <location>
        <begin position="85"/>
        <end position="108"/>
    </location>
</feature>
<gene>
    <name evidence="2" type="ORF">OG626_16950</name>
</gene>
<evidence type="ECO:0008006" key="3">
    <source>
        <dbReference type="Google" id="ProtNLM"/>
    </source>
</evidence>
<reference evidence="2" key="1">
    <citation type="submission" date="2022-10" db="EMBL/GenBank/DDBJ databases">
        <title>The complete genomes of actinobacterial strains from the NBC collection.</title>
        <authorList>
            <person name="Joergensen T.S."/>
            <person name="Alvarez Arevalo M."/>
            <person name="Sterndorff E.B."/>
            <person name="Faurdal D."/>
            <person name="Vuksanovic O."/>
            <person name="Mourched A.-S."/>
            <person name="Charusanti P."/>
            <person name="Shaw S."/>
            <person name="Blin K."/>
            <person name="Weber T."/>
        </authorList>
    </citation>
    <scope>NUCLEOTIDE SEQUENCE</scope>
    <source>
        <strain evidence="2">NBC_01401</strain>
    </source>
</reference>
<proteinExistence type="predicted"/>
<accession>A0AAU3GU24</accession>
<protein>
    <recommendedName>
        <fullName evidence="3">Integral membrane protein</fullName>
    </recommendedName>
</protein>
<feature type="transmembrane region" description="Helical" evidence="1">
    <location>
        <begin position="28"/>
        <end position="49"/>
    </location>
</feature>
<keyword evidence="1" id="KW-0472">Membrane</keyword>